<feature type="domain" description="Phage tail collar" evidence="1">
    <location>
        <begin position="7"/>
        <end position="62"/>
    </location>
</feature>
<dbReference type="Gene3D" id="3.90.1340.10">
    <property type="entry name" value="Phage tail collar domain"/>
    <property type="match status" value="1"/>
</dbReference>
<dbReference type="InterPro" id="IPR037053">
    <property type="entry name" value="Phage_tail_collar_dom_sf"/>
</dbReference>
<dbReference type="KEGG" id="mgg:MPLG2_2374"/>
<keyword evidence="3" id="KW-1185">Reference proteome</keyword>
<proteinExistence type="predicted"/>
<dbReference type="AlphaFoldDB" id="A0A2N9JH26"/>
<evidence type="ECO:0000259" key="1">
    <source>
        <dbReference type="Pfam" id="PF07484"/>
    </source>
</evidence>
<dbReference type="Pfam" id="PF07484">
    <property type="entry name" value="Collar"/>
    <property type="match status" value="1"/>
</dbReference>
<dbReference type="EMBL" id="LT985188">
    <property type="protein sequence ID" value="SPD87404.1"/>
    <property type="molecule type" value="Genomic_DNA"/>
</dbReference>
<name>A0A2N9JH26_9ACTN</name>
<sequence>MTEPYIGELRCFGFNFAPSGWAQCNGQQLPIQQNTALFSLLGTTYGGDGRTTFGLPDLRGRTALGSGQAPGLSSYAQGETGGVENVTLTAQQVAPHTHPVSGATDATAKNPQNSLPGFTASESSYSATASVTMSAAMIGPNTGGQPHENRSPFLALNWCIALTGVFPSRS</sequence>
<dbReference type="RefSeq" id="WP_105186143.1">
    <property type="nucleotide sequence ID" value="NZ_BAAAGO010000021.1"/>
</dbReference>
<evidence type="ECO:0000313" key="2">
    <source>
        <dbReference type="EMBL" id="SPD87404.1"/>
    </source>
</evidence>
<dbReference type="OrthoDB" id="9810174at2"/>
<reference evidence="2 3" key="1">
    <citation type="submission" date="2018-02" db="EMBL/GenBank/DDBJ databases">
        <authorList>
            <person name="Cohen D.B."/>
            <person name="Kent A.D."/>
        </authorList>
    </citation>
    <scope>NUCLEOTIDE SEQUENCE [LARGE SCALE GENOMIC DNA]</scope>
    <source>
        <strain evidence="2">1</strain>
    </source>
</reference>
<organism evidence="2 3">
    <name type="scientific">Micropruina glycogenica</name>
    <dbReference type="NCBI Taxonomy" id="75385"/>
    <lineage>
        <taxon>Bacteria</taxon>
        <taxon>Bacillati</taxon>
        <taxon>Actinomycetota</taxon>
        <taxon>Actinomycetes</taxon>
        <taxon>Propionibacteriales</taxon>
        <taxon>Nocardioidaceae</taxon>
        <taxon>Micropruina</taxon>
    </lineage>
</organism>
<dbReference type="SUPFAM" id="SSF88874">
    <property type="entry name" value="Receptor-binding domain of short tail fibre protein gp12"/>
    <property type="match status" value="1"/>
</dbReference>
<evidence type="ECO:0000313" key="3">
    <source>
        <dbReference type="Proteomes" id="UP000238164"/>
    </source>
</evidence>
<accession>A0A2N9JH26</accession>
<protein>
    <submittedName>
        <fullName evidence="2">Microcystin dependent protein MdpB</fullName>
    </submittedName>
</protein>
<dbReference type="InterPro" id="IPR011083">
    <property type="entry name" value="Phage_tail_collar_dom"/>
</dbReference>
<dbReference type="Proteomes" id="UP000238164">
    <property type="component" value="Chromosome 1"/>
</dbReference>
<gene>
    <name evidence="2" type="ORF">MPLG2_2374</name>
</gene>